<gene>
    <name evidence="2" type="ORF">IFO67_06990</name>
</gene>
<reference evidence="3" key="1">
    <citation type="submission" date="2023-07" db="EMBL/GenBank/DDBJ databases">
        <title>Thauera sp. CAU 1555 isolated from sand of Yaerae Beach.</title>
        <authorList>
            <person name="Kim W."/>
        </authorList>
    </citation>
    <scope>NUCLEOTIDE SEQUENCE [LARGE SCALE GENOMIC DNA]</scope>
    <source>
        <strain evidence="3">CAU 1555</strain>
    </source>
</reference>
<dbReference type="Proteomes" id="UP000603602">
    <property type="component" value="Unassembled WGS sequence"/>
</dbReference>
<dbReference type="GO" id="GO:0032259">
    <property type="term" value="P:methylation"/>
    <property type="evidence" value="ECO:0007669"/>
    <property type="project" value="UniProtKB-KW"/>
</dbReference>
<dbReference type="SUPFAM" id="SSF53335">
    <property type="entry name" value="S-adenosyl-L-methionine-dependent methyltransferases"/>
    <property type="match status" value="1"/>
</dbReference>
<name>A0ABR9BB12_9RHOO</name>
<accession>A0ABR9BB12</accession>
<dbReference type="Pfam" id="PF13649">
    <property type="entry name" value="Methyltransf_25"/>
    <property type="match status" value="1"/>
</dbReference>
<feature type="domain" description="Methyltransferase" evidence="1">
    <location>
        <begin position="69"/>
        <end position="163"/>
    </location>
</feature>
<dbReference type="EMBL" id="JACYTO010000001">
    <property type="protein sequence ID" value="MBD8502627.1"/>
    <property type="molecule type" value="Genomic_DNA"/>
</dbReference>
<organism evidence="2 3">
    <name type="scientific">Thauera sedimentorum</name>
    <dbReference type="NCBI Taxonomy" id="2767595"/>
    <lineage>
        <taxon>Bacteria</taxon>
        <taxon>Pseudomonadati</taxon>
        <taxon>Pseudomonadota</taxon>
        <taxon>Betaproteobacteria</taxon>
        <taxon>Rhodocyclales</taxon>
        <taxon>Zoogloeaceae</taxon>
        <taxon>Thauera</taxon>
    </lineage>
</organism>
<dbReference type="GO" id="GO:0008168">
    <property type="term" value="F:methyltransferase activity"/>
    <property type="evidence" value="ECO:0007669"/>
    <property type="project" value="UniProtKB-KW"/>
</dbReference>
<dbReference type="Gene3D" id="3.40.50.150">
    <property type="entry name" value="Vaccinia Virus protein VP39"/>
    <property type="match status" value="1"/>
</dbReference>
<protein>
    <submittedName>
        <fullName evidence="2">Class I SAM-dependent methyltransferase</fullName>
    </submittedName>
</protein>
<evidence type="ECO:0000313" key="3">
    <source>
        <dbReference type="Proteomes" id="UP000603602"/>
    </source>
</evidence>
<comment type="caution">
    <text evidence="2">The sequence shown here is derived from an EMBL/GenBank/DDBJ whole genome shotgun (WGS) entry which is preliminary data.</text>
</comment>
<keyword evidence="2" id="KW-0489">Methyltransferase</keyword>
<keyword evidence="3" id="KW-1185">Reference proteome</keyword>
<sequence length="238" mass="26638">MSSPDPATETAPSAPLLPDYLQRTYSWAYLDRRTLPWLDRHLVVNAILWGNAGRLMRAACAEFTPGQRVLQAACVYGRFSPMLARRVGPQGALDVVDVAELQLANARRKLAGFPQAGVRRADLCQPLHTHYDGVCAFFLLHEVPAHQRRLIVDNLLAAVAPGGKAVFVDYHRPRRWHPLRPVMHWVFRLLEPYAPSLLATPIASLSPQAAAFDWQATTLFGGLYQHVVAVRRPQRPKD</sequence>
<keyword evidence="2" id="KW-0808">Transferase</keyword>
<dbReference type="InterPro" id="IPR029063">
    <property type="entry name" value="SAM-dependent_MTases_sf"/>
</dbReference>
<evidence type="ECO:0000259" key="1">
    <source>
        <dbReference type="Pfam" id="PF13649"/>
    </source>
</evidence>
<proteinExistence type="predicted"/>
<dbReference type="NCBIfam" id="NF038261">
    <property type="entry name" value="rhodoquin_RquA"/>
    <property type="match status" value="1"/>
</dbReference>
<evidence type="ECO:0000313" key="2">
    <source>
        <dbReference type="EMBL" id="MBD8502627.1"/>
    </source>
</evidence>
<dbReference type="RefSeq" id="WP_187717395.1">
    <property type="nucleotide sequence ID" value="NZ_JACTAH010000001.1"/>
</dbReference>
<dbReference type="InterPro" id="IPR041698">
    <property type="entry name" value="Methyltransf_25"/>
</dbReference>